<dbReference type="AlphaFoldDB" id="A0A0T6LWG3"/>
<dbReference type="eggNOG" id="ENOG50315VB">
    <property type="taxonomic scope" value="Bacteria"/>
</dbReference>
<name>A0A0T6LWG3_WENVI</name>
<feature type="transmembrane region" description="Helical" evidence="1">
    <location>
        <begin position="119"/>
        <end position="140"/>
    </location>
</feature>
<keyword evidence="1" id="KW-0472">Membrane</keyword>
<dbReference type="RefSeq" id="WP_018384561.1">
    <property type="nucleotide sequence ID" value="NZ_LLZU01000007.1"/>
</dbReference>
<protein>
    <submittedName>
        <fullName evidence="2">Uncharacterized protein</fullName>
    </submittedName>
</protein>
<keyword evidence="1" id="KW-1133">Transmembrane helix</keyword>
<reference evidence="2 3" key="1">
    <citation type="submission" date="2015-10" db="EMBL/GenBank/DDBJ databases">
        <title>Draft genome sequence of pyrrolomycin-producing Streptomyces vitaminophilus.</title>
        <authorList>
            <person name="Graham D.E."/>
            <person name="Mahan K.M."/>
            <person name="Klingeman D.M."/>
            <person name="Hettich R.L."/>
            <person name="Parry R.J."/>
        </authorList>
    </citation>
    <scope>NUCLEOTIDE SEQUENCE [LARGE SCALE GENOMIC DNA]</scope>
    <source>
        <strain evidence="2 3">ATCC 31673</strain>
    </source>
</reference>
<proteinExistence type="predicted"/>
<dbReference type="OrthoDB" id="4330176at2"/>
<comment type="caution">
    <text evidence="2">The sequence shown here is derived from an EMBL/GenBank/DDBJ whole genome shotgun (WGS) entry which is preliminary data.</text>
</comment>
<evidence type="ECO:0000313" key="2">
    <source>
        <dbReference type="EMBL" id="KRV50060.1"/>
    </source>
</evidence>
<accession>A0A0T6LWG3</accession>
<sequence>MVPILVGLVGSALVVIGSFLGWSTAEIMGETESTGGMKGDGLFTLLASGLAGVLLIAGMAMKNTKVAASSLLPTLITLVFAVLNFINPDRAVRAEAEDEGVPSEQVDQLLEPFDITAGVGLWFVLIGVLLALGGGAVAAMKARA</sequence>
<evidence type="ECO:0000256" key="1">
    <source>
        <dbReference type="SAM" id="Phobius"/>
    </source>
</evidence>
<evidence type="ECO:0000313" key="3">
    <source>
        <dbReference type="Proteomes" id="UP000050867"/>
    </source>
</evidence>
<keyword evidence="3" id="KW-1185">Reference proteome</keyword>
<feature type="transmembrane region" description="Helical" evidence="1">
    <location>
        <begin position="41"/>
        <end position="59"/>
    </location>
</feature>
<keyword evidence="1" id="KW-0812">Transmembrane</keyword>
<gene>
    <name evidence="2" type="ORF">AQ490_17735</name>
</gene>
<feature type="transmembrane region" description="Helical" evidence="1">
    <location>
        <begin position="66"/>
        <end position="86"/>
    </location>
</feature>
<dbReference type="Proteomes" id="UP000050867">
    <property type="component" value="Unassembled WGS sequence"/>
</dbReference>
<organism evidence="2 3">
    <name type="scientific">Wenjunlia vitaminophila</name>
    <name type="common">Streptomyces vitaminophilus</name>
    <dbReference type="NCBI Taxonomy" id="76728"/>
    <lineage>
        <taxon>Bacteria</taxon>
        <taxon>Bacillati</taxon>
        <taxon>Actinomycetota</taxon>
        <taxon>Actinomycetes</taxon>
        <taxon>Kitasatosporales</taxon>
        <taxon>Streptomycetaceae</taxon>
        <taxon>Wenjunlia</taxon>
    </lineage>
</organism>
<dbReference type="EMBL" id="LLZU01000007">
    <property type="protein sequence ID" value="KRV50060.1"/>
    <property type="molecule type" value="Genomic_DNA"/>
</dbReference>